<dbReference type="AlphaFoldDB" id="A0A845E2I5"/>
<dbReference type="Gene3D" id="3.20.20.80">
    <property type="entry name" value="Glycosidases"/>
    <property type="match status" value="1"/>
</dbReference>
<organism evidence="3 4">
    <name type="scientific">Halobacillus litoralis</name>
    <dbReference type="NCBI Taxonomy" id="45668"/>
    <lineage>
        <taxon>Bacteria</taxon>
        <taxon>Bacillati</taxon>
        <taxon>Bacillota</taxon>
        <taxon>Bacilli</taxon>
        <taxon>Bacillales</taxon>
        <taxon>Bacillaceae</taxon>
        <taxon>Halobacillus</taxon>
    </lineage>
</organism>
<evidence type="ECO:0000313" key="4">
    <source>
        <dbReference type="Proteomes" id="UP000447393"/>
    </source>
</evidence>
<dbReference type="InterPro" id="IPR017853">
    <property type="entry name" value="GH"/>
</dbReference>
<gene>
    <name evidence="3" type="ORF">GLV98_06175</name>
</gene>
<evidence type="ECO:0000256" key="1">
    <source>
        <dbReference type="ARBA" id="ARBA00010837"/>
    </source>
</evidence>
<dbReference type="Gene3D" id="2.60.40.10">
    <property type="entry name" value="Immunoglobulins"/>
    <property type="match status" value="1"/>
</dbReference>
<dbReference type="CDD" id="cd14745">
    <property type="entry name" value="GH66"/>
    <property type="match status" value="1"/>
</dbReference>
<dbReference type="RefSeq" id="WP_160913165.1">
    <property type="nucleotide sequence ID" value="NZ_WMEZ01000002.1"/>
</dbReference>
<reference evidence="3 4" key="1">
    <citation type="submission" date="2019-11" db="EMBL/GenBank/DDBJ databases">
        <title>Genome sequences of 17 halophilic strains isolated from different environments.</title>
        <authorList>
            <person name="Furrow R.E."/>
        </authorList>
    </citation>
    <scope>NUCLEOTIDE SEQUENCE [LARGE SCALE GENOMIC DNA]</scope>
    <source>
        <strain evidence="3 4">22505_10_Sand</strain>
    </source>
</reference>
<keyword evidence="2" id="KW-0732">Signal</keyword>
<comment type="caution">
    <text evidence="3">The sequence shown here is derived from an EMBL/GenBank/DDBJ whole genome shotgun (WGS) entry which is preliminary data.</text>
</comment>
<proteinExistence type="inferred from homology"/>
<dbReference type="InterPro" id="IPR013780">
    <property type="entry name" value="Glyco_hydro_b"/>
</dbReference>
<accession>A0A845E2I5</accession>
<protein>
    <recommendedName>
        <fullName evidence="5">Cycloisomaltooligosaccharide glucanotransferase</fullName>
    </recommendedName>
</protein>
<comment type="similarity">
    <text evidence="1">Belongs to the glycosyl hydrolase 66 family.</text>
</comment>
<dbReference type="InterPro" id="IPR013783">
    <property type="entry name" value="Ig-like_fold"/>
</dbReference>
<evidence type="ECO:0000313" key="3">
    <source>
        <dbReference type="EMBL" id="MYL49062.1"/>
    </source>
</evidence>
<sequence length="581" mass="67840">MRTKILMILFFLVVVLLFVFQSFDSRDESTEIEHLSKDQAKYQPGNEVHFNAQLNHNSSTAFIVNYYYKGTKIDQMKVTPEESVMEWKWKPPETDHQGYLVEVLSSSTDKERETIAVDVSSSWTAFPRYGFLSHFSGIEYDQQQKVMDTLARFHINAIQFYDWHDEHHQPLKFENEKPLDRWANIASEPVEFKTVEEYIDLAHHHGMQAMAYNLLYGTLSGAEHDGVRPEWYVYKDKSTTAVDRHALPDNWKSDIFLTDPGNPAWQNYIFEKQQTVYDALSFDGWHIDQLGDRGDVFKHSGDPLWMKQSYQYFLEAVRERFPDYSFIMNAVNQYGQEEISNAGAPFLYTEVWDPITTYEQLKNIIIENKQKWNKNTVLAAYMNYDRADQEGAFNLPGILLTDALIFAHGGAHIELGEHMLSKEYFPNDHLMMTKDLKERLLHYYDFMVGYQNLLRGHELSPDELAISSNTVNVSLQPEKGSVYAFSKKTKDKKIVHVLNFTDVEHMNWRDPNDTQKKPEEKKDISMQVDETRQVDKVWMASPDSKKGVPVPVEFDQTDGRLSFTLPHLEYWNMIAIEYKGK</sequence>
<evidence type="ECO:0008006" key="5">
    <source>
        <dbReference type="Google" id="ProtNLM"/>
    </source>
</evidence>
<dbReference type="SUPFAM" id="SSF51445">
    <property type="entry name" value="(Trans)glycosidases"/>
    <property type="match status" value="1"/>
</dbReference>
<dbReference type="OrthoDB" id="9778932at2"/>
<dbReference type="EMBL" id="WMEZ01000002">
    <property type="protein sequence ID" value="MYL49062.1"/>
    <property type="molecule type" value="Genomic_DNA"/>
</dbReference>
<evidence type="ECO:0000256" key="2">
    <source>
        <dbReference type="ARBA" id="ARBA00022729"/>
    </source>
</evidence>
<name>A0A845E2I5_9BACI</name>
<dbReference type="InterPro" id="IPR025092">
    <property type="entry name" value="Glyco_hydro_66"/>
</dbReference>
<dbReference type="Proteomes" id="UP000447393">
    <property type="component" value="Unassembled WGS sequence"/>
</dbReference>
<dbReference type="Pfam" id="PF13199">
    <property type="entry name" value="Glyco_hydro_66"/>
    <property type="match status" value="1"/>
</dbReference>
<dbReference type="Gene3D" id="2.60.40.1180">
    <property type="entry name" value="Golgi alpha-mannosidase II"/>
    <property type="match status" value="1"/>
</dbReference>